<comment type="similarity">
    <text evidence="1">Belongs to the AHA1 family.</text>
</comment>
<name>A0ABV6RW47_9GAMM</name>
<keyword evidence="4" id="KW-1185">Reference proteome</keyword>
<dbReference type="Proteomes" id="UP001589896">
    <property type="component" value="Unassembled WGS sequence"/>
</dbReference>
<protein>
    <submittedName>
        <fullName evidence="3">SRPBCC domain-containing protein</fullName>
    </submittedName>
</protein>
<dbReference type="Gene3D" id="3.30.530.20">
    <property type="match status" value="1"/>
</dbReference>
<dbReference type="InterPro" id="IPR013538">
    <property type="entry name" value="ASHA1/2-like_C"/>
</dbReference>
<dbReference type="InterPro" id="IPR023393">
    <property type="entry name" value="START-like_dom_sf"/>
</dbReference>
<dbReference type="EMBL" id="JBHLTG010000007">
    <property type="protein sequence ID" value="MFC0681209.1"/>
    <property type="molecule type" value="Genomic_DNA"/>
</dbReference>
<accession>A0ABV6RW47</accession>
<evidence type="ECO:0000313" key="4">
    <source>
        <dbReference type="Proteomes" id="UP001589896"/>
    </source>
</evidence>
<dbReference type="Pfam" id="PF08327">
    <property type="entry name" value="AHSA1"/>
    <property type="match status" value="1"/>
</dbReference>
<reference evidence="3 4" key="1">
    <citation type="submission" date="2024-09" db="EMBL/GenBank/DDBJ databases">
        <authorList>
            <person name="Sun Q."/>
            <person name="Mori K."/>
        </authorList>
    </citation>
    <scope>NUCLEOTIDE SEQUENCE [LARGE SCALE GENOMIC DNA]</scope>
    <source>
        <strain evidence="3 4">KCTC 23076</strain>
    </source>
</reference>
<organism evidence="3 4">
    <name type="scientific">Lysobacter korlensis</name>
    <dbReference type="NCBI Taxonomy" id="553636"/>
    <lineage>
        <taxon>Bacteria</taxon>
        <taxon>Pseudomonadati</taxon>
        <taxon>Pseudomonadota</taxon>
        <taxon>Gammaproteobacteria</taxon>
        <taxon>Lysobacterales</taxon>
        <taxon>Lysobacteraceae</taxon>
        <taxon>Lysobacter</taxon>
    </lineage>
</organism>
<evidence type="ECO:0000256" key="1">
    <source>
        <dbReference type="ARBA" id="ARBA00006817"/>
    </source>
</evidence>
<evidence type="ECO:0000259" key="2">
    <source>
        <dbReference type="Pfam" id="PF08327"/>
    </source>
</evidence>
<dbReference type="RefSeq" id="WP_386673613.1">
    <property type="nucleotide sequence ID" value="NZ_JBHLTG010000007.1"/>
</dbReference>
<dbReference type="SUPFAM" id="SSF55961">
    <property type="entry name" value="Bet v1-like"/>
    <property type="match status" value="1"/>
</dbReference>
<proteinExistence type="inferred from homology"/>
<gene>
    <name evidence="3" type="ORF">ACFFGH_25550</name>
</gene>
<comment type="caution">
    <text evidence="3">The sequence shown here is derived from an EMBL/GenBank/DDBJ whole genome shotgun (WGS) entry which is preliminary data.</text>
</comment>
<feature type="domain" description="Activator of Hsp90 ATPase homologue 1/2-like C-terminal" evidence="2">
    <location>
        <begin position="22"/>
        <end position="159"/>
    </location>
</feature>
<sequence length="168" mass="18849">MTHATSISRTDQGLILTRRLPASTDTVFAALSNADDLMSWWGPPECPMVTCTLDFRPGGVWHYQLRCLRTGREIWARSVYREIDPPRRLRYFETASGPDGRITHDRPAADVTVGLEPDGSDTTLTVTIRYSSVLERDRALAMGIERGFSAALDLLVDLLRSRSHSRTD</sequence>
<evidence type="ECO:0000313" key="3">
    <source>
        <dbReference type="EMBL" id="MFC0681209.1"/>
    </source>
</evidence>